<dbReference type="AlphaFoldDB" id="A3IL01"/>
<feature type="transmembrane region" description="Helical" evidence="1">
    <location>
        <begin position="69"/>
        <end position="88"/>
    </location>
</feature>
<reference evidence="2 3" key="1">
    <citation type="submission" date="2007-03" db="EMBL/GenBank/DDBJ databases">
        <authorList>
            <person name="Stal L."/>
            <person name="Ferriera S."/>
            <person name="Johnson J."/>
            <person name="Kravitz S."/>
            <person name="Beeson K."/>
            <person name="Sutton G."/>
            <person name="Rogers Y.-H."/>
            <person name="Friedman R."/>
            <person name="Frazier M."/>
            <person name="Venter J.C."/>
        </authorList>
    </citation>
    <scope>NUCLEOTIDE SEQUENCE [LARGE SCALE GENOMIC DNA]</scope>
    <source>
        <strain evidence="2 3">CCY0110</strain>
    </source>
</reference>
<protein>
    <recommendedName>
        <fullName evidence="4">DUF1003 domain-containing protein</fullName>
    </recommendedName>
</protein>
<feature type="transmembrane region" description="Helical" evidence="1">
    <location>
        <begin position="100"/>
        <end position="118"/>
    </location>
</feature>
<keyword evidence="1" id="KW-0472">Membrane</keyword>
<sequence>MSSDSPQSSGVIHPSRKVVYIDGKKYPLSEQVIKNIETIIGFQVKQEKRLPIHERVIEKIAAFLSKSTFLYLQLFFFVIWALGTYLAPQLLPLGLPPLDLPNMGIDIAALLIATGVLVQQTRQDKLAEERSHLILQINLLTEQKIAKLIDLMEELRSDLPTIRQRYDWEAQMMKEATDPQAVLDILQENLEQSLIKPEKNLANSDE</sequence>
<name>A3IL01_9CHRO</name>
<evidence type="ECO:0000313" key="2">
    <source>
        <dbReference type="EMBL" id="EAZ92870.1"/>
    </source>
</evidence>
<evidence type="ECO:0008006" key="4">
    <source>
        <dbReference type="Google" id="ProtNLM"/>
    </source>
</evidence>
<keyword evidence="3" id="KW-1185">Reference proteome</keyword>
<gene>
    <name evidence="2" type="ORF">CY0110_22277</name>
</gene>
<comment type="caution">
    <text evidence="2">The sequence shown here is derived from an EMBL/GenBank/DDBJ whole genome shotgun (WGS) entry which is preliminary data.</text>
</comment>
<keyword evidence="1" id="KW-0812">Transmembrane</keyword>
<proteinExistence type="predicted"/>
<keyword evidence="1" id="KW-1133">Transmembrane helix</keyword>
<dbReference type="OrthoDB" id="9795736at2"/>
<dbReference type="EMBL" id="AAXW01000004">
    <property type="protein sequence ID" value="EAZ92870.1"/>
    <property type="molecule type" value="Genomic_DNA"/>
</dbReference>
<organism evidence="2 3">
    <name type="scientific">Crocosphaera chwakensis CCY0110</name>
    <dbReference type="NCBI Taxonomy" id="391612"/>
    <lineage>
        <taxon>Bacteria</taxon>
        <taxon>Bacillati</taxon>
        <taxon>Cyanobacteriota</taxon>
        <taxon>Cyanophyceae</taxon>
        <taxon>Oscillatoriophycideae</taxon>
        <taxon>Chroococcales</taxon>
        <taxon>Aphanothecaceae</taxon>
        <taxon>Crocosphaera</taxon>
        <taxon>Crocosphaera chwakensis</taxon>
    </lineage>
</organism>
<dbReference type="InterPro" id="IPR010406">
    <property type="entry name" value="DUF1003"/>
</dbReference>
<dbReference type="RefSeq" id="WP_008274014.1">
    <property type="nucleotide sequence ID" value="NZ_AAXW01000004.1"/>
</dbReference>
<accession>A3IL01</accession>
<evidence type="ECO:0000256" key="1">
    <source>
        <dbReference type="SAM" id="Phobius"/>
    </source>
</evidence>
<dbReference type="eggNOG" id="COG4420">
    <property type="taxonomic scope" value="Bacteria"/>
</dbReference>
<dbReference type="Proteomes" id="UP000003781">
    <property type="component" value="Unassembled WGS sequence"/>
</dbReference>
<evidence type="ECO:0000313" key="3">
    <source>
        <dbReference type="Proteomes" id="UP000003781"/>
    </source>
</evidence>
<dbReference type="Pfam" id="PF06210">
    <property type="entry name" value="DUF1003"/>
    <property type="match status" value="1"/>
</dbReference>